<evidence type="ECO:0000256" key="1">
    <source>
        <dbReference type="ARBA" id="ARBA00023002"/>
    </source>
</evidence>
<dbReference type="InterPro" id="IPR042095">
    <property type="entry name" value="SUMF_sf"/>
</dbReference>
<dbReference type="InterPro" id="IPR024775">
    <property type="entry name" value="DinB-like"/>
</dbReference>
<dbReference type="SUPFAM" id="SSF56436">
    <property type="entry name" value="C-type lectin-like"/>
    <property type="match status" value="1"/>
</dbReference>
<evidence type="ECO:0000256" key="2">
    <source>
        <dbReference type="ARBA" id="ARBA00023004"/>
    </source>
</evidence>
<dbReference type="GO" id="GO:0004355">
    <property type="term" value="F:glutamate synthase (NADPH) activity"/>
    <property type="evidence" value="ECO:0007669"/>
    <property type="project" value="UniProtKB-EC"/>
</dbReference>
<dbReference type="SUPFAM" id="SSF53335">
    <property type="entry name" value="S-adenosyl-L-methionine-dependent methyltransferases"/>
    <property type="match status" value="1"/>
</dbReference>
<dbReference type="EC" id="1.4.1.13" evidence="7"/>
<dbReference type="InterPro" id="IPR027625">
    <property type="entry name" value="OvoA_Cterm"/>
</dbReference>
<dbReference type="GO" id="GO:0120147">
    <property type="term" value="F:formylglycine-generating oxidase activity"/>
    <property type="evidence" value="ECO:0007669"/>
    <property type="project" value="TreeGrafter"/>
</dbReference>
<dbReference type="InterPro" id="IPR029063">
    <property type="entry name" value="SAM-dependent_MTases_sf"/>
</dbReference>
<dbReference type="PANTHER" id="PTHR23150">
    <property type="entry name" value="SULFATASE MODIFYING FACTOR 1, 2"/>
    <property type="match status" value="1"/>
</dbReference>
<evidence type="ECO:0000313" key="7">
    <source>
        <dbReference type="EMBL" id="CAA6804301.1"/>
    </source>
</evidence>
<dbReference type="InterPro" id="IPR016187">
    <property type="entry name" value="CTDL_fold"/>
</dbReference>
<dbReference type="Pfam" id="PF08242">
    <property type="entry name" value="Methyltransf_12"/>
    <property type="match status" value="1"/>
</dbReference>
<sequence>MKHSPVTLTGTSIEQKREEIRKYFLESFSLFEKIFELLKDDAVFYKQSEPTRQPMIFYFGHTATFYINKLILAGVITKRINPEFESMFAIGVDEMTWDDMNPEHYEWAKVSEVQAYRDAVKELVLNLIETLPMNLPISQDSAWWIILMGIEHEHIHIETSSVLHRQMPIELIKPIKDFVSCSNFPETPKNELVAMQGEVINLGKDENHHLYGWDNEYGSKTEEVKAFEVSKYLVSNAEYLPFVLDNAYEKEAYWDEEGKNFLKNKNVTCPPFWVPQNDKSYKLRLLDKEIDLPLSWAVEVNALEAMAFCRWKSSKETNTYSLPTEAQWQHLYNSSDIQDFPNFDDKKANVAFAHYASACPVNEFSFGELYDVMGNVWQWTRTPTDGFKGFTPHPMYDDFSVPTFDGKHTLLKGGSFASIGNELMEHSRYAFRRHFYQHAGFRYVTITKQEEMEIQKNMETQNTEKDENIYEHDELVNQYSDFQYGETYFGVENFAVKMAELSIEHSKGTPQHRALDIGCATGRCSFELANVFEEVTGIDFSARFIQVAVNLQEQGVVNFEQKVEGEIYNSLSHKLEDFSFAEVKDRVDFWQGDACNLKAHFTGYDLILGTNLIDRLYEPKLFLSNVHERLNDNGILILTSPYTWQEESTKKDFWLGGFKNEAGEEQYTLEGLKNVLEENFELVETQDVPFVIRETARKFQHTLSQMSVWKKK</sequence>
<evidence type="ECO:0000259" key="6">
    <source>
        <dbReference type="Pfam" id="PF12867"/>
    </source>
</evidence>
<dbReference type="AlphaFoldDB" id="A0A6S6S7H4"/>
<evidence type="ECO:0000259" key="5">
    <source>
        <dbReference type="Pfam" id="PF08242"/>
    </source>
</evidence>
<dbReference type="Gene3D" id="3.90.1580.10">
    <property type="entry name" value="paralog of FGE (formylglycine-generating enzyme)"/>
    <property type="match status" value="1"/>
</dbReference>
<evidence type="ECO:0000259" key="4">
    <source>
        <dbReference type="Pfam" id="PF03781"/>
    </source>
</evidence>
<dbReference type="CDD" id="cd02440">
    <property type="entry name" value="AdoMet_MTases"/>
    <property type="match status" value="1"/>
</dbReference>
<proteinExistence type="predicted"/>
<reference evidence="7" key="1">
    <citation type="submission" date="2020-01" db="EMBL/GenBank/DDBJ databases">
        <authorList>
            <person name="Meier V. D."/>
            <person name="Meier V D."/>
        </authorList>
    </citation>
    <scope>NUCLEOTIDE SEQUENCE</scope>
    <source>
        <strain evidence="7">HLG_WM_MAG_06</strain>
    </source>
</reference>
<protein>
    <submittedName>
        <fullName evidence="7">Glutamate synthase [NADPH] large chain (EC)</fullName>
        <ecNumber evidence="7">1.4.1.13</ecNumber>
    </submittedName>
</protein>
<organism evidence="7">
    <name type="scientific">uncultured Sulfurovum sp</name>
    <dbReference type="NCBI Taxonomy" id="269237"/>
    <lineage>
        <taxon>Bacteria</taxon>
        <taxon>Pseudomonadati</taxon>
        <taxon>Campylobacterota</taxon>
        <taxon>Epsilonproteobacteria</taxon>
        <taxon>Campylobacterales</taxon>
        <taxon>Sulfurovaceae</taxon>
        <taxon>Sulfurovum</taxon>
        <taxon>environmental samples</taxon>
    </lineage>
</organism>
<dbReference type="NCBIfam" id="TIGR04344">
    <property type="entry name" value="ovoA_Nterm"/>
    <property type="match status" value="1"/>
</dbReference>
<dbReference type="InterPro" id="IPR005532">
    <property type="entry name" value="SUMF_dom"/>
</dbReference>
<dbReference type="EMBL" id="CACVAP010000043">
    <property type="protein sequence ID" value="CAA6804301.1"/>
    <property type="molecule type" value="Genomic_DNA"/>
</dbReference>
<dbReference type="NCBIfam" id="TIGR04345">
    <property type="entry name" value="ovoA_Cterm"/>
    <property type="match status" value="1"/>
</dbReference>
<evidence type="ECO:0000256" key="3">
    <source>
        <dbReference type="ARBA" id="ARBA00037882"/>
    </source>
</evidence>
<accession>A0A6S6S7H4</accession>
<dbReference type="Gene3D" id="3.40.50.150">
    <property type="entry name" value="Vaccinia Virus protein VP39"/>
    <property type="match status" value="1"/>
</dbReference>
<dbReference type="Pfam" id="PF12867">
    <property type="entry name" value="DinB_2"/>
    <property type="match status" value="1"/>
</dbReference>
<dbReference type="PANTHER" id="PTHR23150:SF26">
    <property type="entry name" value="GENERIC METHYLTRANSFERASE"/>
    <property type="match status" value="1"/>
</dbReference>
<keyword evidence="1 7" id="KW-0560">Oxidoreductase</keyword>
<name>A0A6S6S7H4_9BACT</name>
<dbReference type="InterPro" id="IPR013217">
    <property type="entry name" value="Methyltransf_12"/>
</dbReference>
<comment type="pathway">
    <text evidence="3">Amino-acid biosynthesis; ergothioneine biosynthesis.</text>
</comment>
<feature type="domain" description="Sulfatase-modifying factor enzyme-like" evidence="4">
    <location>
        <begin position="192"/>
        <end position="444"/>
    </location>
</feature>
<feature type="domain" description="Methyltransferase type 12" evidence="5">
    <location>
        <begin position="515"/>
        <end position="636"/>
    </location>
</feature>
<feature type="domain" description="DinB-like" evidence="6">
    <location>
        <begin position="29"/>
        <end position="159"/>
    </location>
</feature>
<dbReference type="InterPro" id="IPR051043">
    <property type="entry name" value="Sulfatase_Mod_Factor_Kinase"/>
</dbReference>
<dbReference type="InterPro" id="IPR027577">
    <property type="entry name" value="OvoA_Nterm"/>
</dbReference>
<gene>
    <name evidence="7" type="ORF">HELGO_WM14215</name>
</gene>
<keyword evidence="2" id="KW-0408">Iron</keyword>
<dbReference type="FunFam" id="3.90.1580.10:FF:000006">
    <property type="entry name" value="Generic methyltransferase, putative"/>
    <property type="match status" value="1"/>
</dbReference>
<dbReference type="Pfam" id="PF03781">
    <property type="entry name" value="FGE-sulfatase"/>
    <property type="match status" value="1"/>
</dbReference>